<proteinExistence type="predicted"/>
<comment type="caution">
    <text evidence="1">The sequence shown here is derived from an EMBL/GenBank/DDBJ whole genome shotgun (WGS) entry which is preliminary data.</text>
</comment>
<gene>
    <name evidence="1" type="ORF">EV186_102672</name>
</gene>
<organism evidence="1 2">
    <name type="scientific">Labedaea rhizosphaerae</name>
    <dbReference type="NCBI Taxonomy" id="598644"/>
    <lineage>
        <taxon>Bacteria</taxon>
        <taxon>Bacillati</taxon>
        <taxon>Actinomycetota</taxon>
        <taxon>Actinomycetes</taxon>
        <taxon>Pseudonocardiales</taxon>
        <taxon>Pseudonocardiaceae</taxon>
        <taxon>Labedaea</taxon>
    </lineage>
</organism>
<name>A0A4R6SHG9_LABRH</name>
<dbReference type="InterPro" id="IPR010281">
    <property type="entry name" value="DUF885"/>
</dbReference>
<reference evidence="1 2" key="1">
    <citation type="submission" date="2019-03" db="EMBL/GenBank/DDBJ databases">
        <title>Genomic Encyclopedia of Type Strains, Phase IV (KMG-IV): sequencing the most valuable type-strain genomes for metagenomic binning, comparative biology and taxonomic classification.</title>
        <authorList>
            <person name="Goeker M."/>
        </authorList>
    </citation>
    <scope>NUCLEOTIDE SEQUENCE [LARGE SCALE GENOMIC DNA]</scope>
    <source>
        <strain evidence="1 2">DSM 45361</strain>
    </source>
</reference>
<dbReference type="PANTHER" id="PTHR33361:SF2">
    <property type="entry name" value="DUF885 DOMAIN-CONTAINING PROTEIN"/>
    <property type="match status" value="1"/>
</dbReference>
<evidence type="ECO:0000313" key="1">
    <source>
        <dbReference type="EMBL" id="TDQ00806.1"/>
    </source>
</evidence>
<keyword evidence="2" id="KW-1185">Reference proteome</keyword>
<dbReference type="EMBL" id="SNXZ01000002">
    <property type="protein sequence ID" value="TDQ00806.1"/>
    <property type="molecule type" value="Genomic_DNA"/>
</dbReference>
<dbReference type="Proteomes" id="UP000295444">
    <property type="component" value="Unassembled WGS sequence"/>
</dbReference>
<dbReference type="OrthoDB" id="9760040at2"/>
<sequence>MDATGAVNTLNTVSTASADERLRALYTEEWDWRVEQFGRQVFDATGPVDAFLPDVGEEARAARRRRWQSTVDQVTAIPDAHLSPAEQTNKAVYLDQLRTLLDQEAFHCEQWPANADTAFWSRVSGRAARVLRTDAEREAYLAQLADLPRHFAQQIANMRAGVARGFGPAKITMRGRDATIRSVAQASSAEETVFYKAFAGSPQAILDAAKRTVTDAVMPAYAGLLEFYLGEYLPALPEGIAASDLPDGREFYRAQLREYTTTTLGPEEIFELGLAEVARIRTEMDEIVRATGFADLPALLHHLRTDPSFYATTPQELLRAAAWHAKEFDGVVHDYFGRVPRMRFGIEEPPADLAPFYTFGRGGAGRYVVNTYDLKSRPLYSLPSLTLHEAAPGHAFQIPFAMEQEHLPQFRRHVYLSAYGEGWALYAERLGVEMGMYHGPFEVMGMLSFQMWRAARLVVDPGIHALGWSRERARQFLRDNTAIAEHEIGTEIDRYIAWPGQATAYHLGQLCILDARRKAEAALGGRFDLRAFHDQVLSLGSVPLTVLTAEVDRFIERGGRSPFSNDA</sequence>
<dbReference type="Pfam" id="PF05960">
    <property type="entry name" value="DUF885"/>
    <property type="match status" value="1"/>
</dbReference>
<protein>
    <submittedName>
        <fullName evidence="1">Uncharacterized protein (DUF885 family)</fullName>
    </submittedName>
</protein>
<accession>A0A4R6SHG9</accession>
<dbReference type="PANTHER" id="PTHR33361">
    <property type="entry name" value="GLR0591 PROTEIN"/>
    <property type="match status" value="1"/>
</dbReference>
<dbReference type="AlphaFoldDB" id="A0A4R6SHG9"/>
<evidence type="ECO:0000313" key="2">
    <source>
        <dbReference type="Proteomes" id="UP000295444"/>
    </source>
</evidence>